<gene>
    <name evidence="3" type="ORF">B5E41_29825</name>
</gene>
<evidence type="ECO:0000259" key="2">
    <source>
        <dbReference type="Pfam" id="PF03050"/>
    </source>
</evidence>
<dbReference type="InterPro" id="IPR004291">
    <property type="entry name" value="Transposase_IS66_central"/>
</dbReference>
<feature type="domain" description="Transposase IS66 central" evidence="2">
    <location>
        <begin position="2"/>
        <end position="99"/>
    </location>
</feature>
<proteinExistence type="predicted"/>
<feature type="region of interest" description="Disordered" evidence="1">
    <location>
        <begin position="87"/>
        <end position="118"/>
    </location>
</feature>
<evidence type="ECO:0000313" key="3">
    <source>
        <dbReference type="EMBL" id="OWO89828.1"/>
    </source>
</evidence>
<feature type="compositionally biased region" description="Basic and acidic residues" evidence="1">
    <location>
        <begin position="109"/>
        <end position="118"/>
    </location>
</feature>
<reference evidence="3 4" key="1">
    <citation type="submission" date="2017-03" db="EMBL/GenBank/DDBJ databases">
        <title>Genome of strain Rhizobium sp. CNPSo 668.</title>
        <authorList>
            <person name="Ribeiro R."/>
        </authorList>
    </citation>
    <scope>NUCLEOTIDE SEQUENCE [LARGE SCALE GENOMIC DNA]</scope>
    <source>
        <strain evidence="3 4">CNPSo 668</strain>
    </source>
</reference>
<comment type="caution">
    <text evidence="3">The sequence shown here is derived from an EMBL/GenBank/DDBJ whole genome shotgun (WGS) entry which is preliminary data.</text>
</comment>
<dbReference type="PANTHER" id="PTHR33678">
    <property type="entry name" value="BLL1576 PROTEIN"/>
    <property type="match status" value="1"/>
</dbReference>
<sequence>MLKEKGKEATSNSYMWAYRSSEDGDQPIVLLDYQPGRGQAHPQTFLGDYRGILASDGYTAWRTLHGATHVGCMAHSRRRFVEAFKARKKGGGQPEQALRFFEQPTGSKGRREAKARQR</sequence>
<dbReference type="Pfam" id="PF03050">
    <property type="entry name" value="DDE_Tnp_IS66"/>
    <property type="match status" value="1"/>
</dbReference>
<evidence type="ECO:0000313" key="4">
    <source>
        <dbReference type="Proteomes" id="UP000197269"/>
    </source>
</evidence>
<dbReference type="PANTHER" id="PTHR33678:SF1">
    <property type="entry name" value="BLL1576 PROTEIN"/>
    <property type="match status" value="1"/>
</dbReference>
<name>A0A246DKZ3_9HYPH</name>
<dbReference type="AlphaFoldDB" id="A0A246DKZ3"/>
<organism evidence="3 4">
    <name type="scientific">Rhizobium esperanzae</name>
    <dbReference type="NCBI Taxonomy" id="1967781"/>
    <lineage>
        <taxon>Bacteria</taxon>
        <taxon>Pseudomonadati</taxon>
        <taxon>Pseudomonadota</taxon>
        <taxon>Alphaproteobacteria</taxon>
        <taxon>Hyphomicrobiales</taxon>
        <taxon>Rhizobiaceae</taxon>
        <taxon>Rhizobium/Agrobacterium group</taxon>
        <taxon>Rhizobium</taxon>
    </lineage>
</organism>
<dbReference type="EMBL" id="MXPU01000037">
    <property type="protein sequence ID" value="OWO89828.1"/>
    <property type="molecule type" value="Genomic_DNA"/>
</dbReference>
<dbReference type="Proteomes" id="UP000197269">
    <property type="component" value="Unassembled WGS sequence"/>
</dbReference>
<accession>A0A246DKZ3</accession>
<dbReference type="InterPro" id="IPR052344">
    <property type="entry name" value="Transposase-related"/>
</dbReference>
<protein>
    <recommendedName>
        <fullName evidence="2">Transposase IS66 central domain-containing protein</fullName>
    </recommendedName>
</protein>
<evidence type="ECO:0000256" key="1">
    <source>
        <dbReference type="SAM" id="MobiDB-lite"/>
    </source>
</evidence>